<dbReference type="InterPro" id="IPR023296">
    <property type="entry name" value="Glyco_hydro_beta-prop_sf"/>
</dbReference>
<dbReference type="InterPro" id="IPR001362">
    <property type="entry name" value="Glyco_hydro_32"/>
</dbReference>
<dbReference type="SUPFAM" id="SSF49899">
    <property type="entry name" value="Concanavalin A-like lectins/glucanases"/>
    <property type="match status" value="1"/>
</dbReference>
<evidence type="ECO:0000256" key="5">
    <source>
        <dbReference type="SAM" id="MobiDB-lite"/>
    </source>
</evidence>
<evidence type="ECO:0000256" key="2">
    <source>
        <dbReference type="ARBA" id="ARBA00022801"/>
    </source>
</evidence>
<organism evidence="8 9">
    <name type="scientific">Saccharopolyspora taberi</name>
    <dbReference type="NCBI Taxonomy" id="60895"/>
    <lineage>
        <taxon>Bacteria</taxon>
        <taxon>Bacillati</taxon>
        <taxon>Actinomycetota</taxon>
        <taxon>Actinomycetes</taxon>
        <taxon>Pseudonocardiales</taxon>
        <taxon>Pseudonocardiaceae</taxon>
        <taxon>Saccharopolyspora</taxon>
    </lineage>
</organism>
<dbReference type="PANTHER" id="PTHR42800">
    <property type="entry name" value="EXOINULINASE INUD (AFU_ORTHOLOGUE AFUA_5G00480)"/>
    <property type="match status" value="1"/>
</dbReference>
<dbReference type="Proteomes" id="UP001500979">
    <property type="component" value="Unassembled WGS sequence"/>
</dbReference>
<reference evidence="8 9" key="1">
    <citation type="journal article" date="2019" name="Int. J. Syst. Evol. Microbiol.">
        <title>The Global Catalogue of Microorganisms (GCM) 10K type strain sequencing project: providing services to taxonomists for standard genome sequencing and annotation.</title>
        <authorList>
            <consortium name="The Broad Institute Genomics Platform"/>
            <consortium name="The Broad Institute Genome Sequencing Center for Infectious Disease"/>
            <person name="Wu L."/>
            <person name="Ma J."/>
        </authorList>
    </citation>
    <scope>NUCLEOTIDE SEQUENCE [LARGE SCALE GENOMIC DNA]</scope>
    <source>
        <strain evidence="8 9">JCM 9383</strain>
    </source>
</reference>
<comment type="similarity">
    <text evidence="1 4">Belongs to the glycosyl hydrolase 32 family.</text>
</comment>
<protein>
    <recommendedName>
        <fullName evidence="10">Glycoside hydrolase family 32 protein</fullName>
    </recommendedName>
</protein>
<dbReference type="CDD" id="cd18622">
    <property type="entry name" value="GH32_Inu-like"/>
    <property type="match status" value="1"/>
</dbReference>
<dbReference type="InterPro" id="IPR013320">
    <property type="entry name" value="ConA-like_dom_sf"/>
</dbReference>
<dbReference type="InterPro" id="IPR006311">
    <property type="entry name" value="TAT_signal"/>
</dbReference>
<evidence type="ECO:0000313" key="9">
    <source>
        <dbReference type="Proteomes" id="UP001500979"/>
    </source>
</evidence>
<comment type="caution">
    <text evidence="8">The sequence shown here is derived from an EMBL/GenBank/DDBJ whole genome shotgun (WGS) entry which is preliminary data.</text>
</comment>
<proteinExistence type="inferred from homology"/>
<dbReference type="PANTHER" id="PTHR42800:SF1">
    <property type="entry name" value="EXOINULINASE INUD (AFU_ORTHOLOGUE AFUA_5G00480)"/>
    <property type="match status" value="1"/>
</dbReference>
<dbReference type="Gene3D" id="2.60.120.560">
    <property type="entry name" value="Exo-inulinase, domain 1"/>
    <property type="match status" value="1"/>
</dbReference>
<keyword evidence="3 4" id="KW-0326">Glycosidase</keyword>
<dbReference type="SMART" id="SM00640">
    <property type="entry name" value="Glyco_32"/>
    <property type="match status" value="1"/>
</dbReference>
<feature type="domain" description="Glycosyl hydrolase family 32 N-terminal" evidence="6">
    <location>
        <begin position="41"/>
        <end position="344"/>
    </location>
</feature>
<gene>
    <name evidence="8" type="ORF">GCM10010470_47790</name>
</gene>
<feature type="region of interest" description="Disordered" evidence="5">
    <location>
        <begin position="348"/>
        <end position="367"/>
    </location>
</feature>
<dbReference type="PROSITE" id="PS00609">
    <property type="entry name" value="GLYCOSYL_HYDROL_F32"/>
    <property type="match status" value="1"/>
</dbReference>
<keyword evidence="9" id="KW-1185">Reference proteome</keyword>
<evidence type="ECO:0008006" key="10">
    <source>
        <dbReference type="Google" id="ProtNLM"/>
    </source>
</evidence>
<evidence type="ECO:0000256" key="1">
    <source>
        <dbReference type="ARBA" id="ARBA00009902"/>
    </source>
</evidence>
<evidence type="ECO:0000256" key="4">
    <source>
        <dbReference type="RuleBase" id="RU362110"/>
    </source>
</evidence>
<evidence type="ECO:0000256" key="3">
    <source>
        <dbReference type="ARBA" id="ARBA00023295"/>
    </source>
</evidence>
<evidence type="ECO:0000259" key="7">
    <source>
        <dbReference type="Pfam" id="PF08244"/>
    </source>
</evidence>
<dbReference type="Gene3D" id="2.115.10.20">
    <property type="entry name" value="Glycosyl hydrolase domain, family 43"/>
    <property type="match status" value="1"/>
</dbReference>
<sequence length="497" mass="54789">MRLPRRGFLIGAGAVLGLGLTTAAAPARGSRKTRQWRPEFHFTPERNWMNDPNGLVFHDGEYHLFFQHNPESTEHANLSWGHAVSTDLHSWEELQVALLPDDLGEIYSGSAVVDHDNTSGFFDQEPGLVAIYTSAGETQQQSIAYSTDRGRTWTKYEGNPVIPNPGIADFRDPKVIRHGEKWVLMLAAGDRIVFYDSPDLVHWNRISEFGVDHGSHGGVWECPDLFELPVDGDPGRKRWVLVVSINPGGPAGGSATQYFVGGFDGTTFTPDGPPEQVLWAEQGADFYAPQSWSDVPDRRIWIGWMSNWDYAKQVPTDPWRGAMTVPRTLSLATTPAGVRLVQRPVEELDGRRGEPQRWSGEVSDQQPAPEFSGAALDIVVEFRIGSSTSFGVDVFVGDGQRTRVGYDVAARQLFVDRTLSGKTVVSPAFPARHAAELLPDGDVVRMRLLVDRSSVEVFGGRGETVLTDLVLPDPGEVVRPFAEGGKVEVTSLELYPM</sequence>
<name>A0ABN3VHZ3_9PSEU</name>
<evidence type="ECO:0000259" key="6">
    <source>
        <dbReference type="Pfam" id="PF00251"/>
    </source>
</evidence>
<dbReference type="EMBL" id="BAAAUX010000019">
    <property type="protein sequence ID" value="GAA2806974.1"/>
    <property type="molecule type" value="Genomic_DNA"/>
</dbReference>
<dbReference type="Pfam" id="PF00251">
    <property type="entry name" value="Glyco_hydro_32N"/>
    <property type="match status" value="1"/>
</dbReference>
<dbReference type="InterPro" id="IPR013189">
    <property type="entry name" value="Glyco_hydro_32_C"/>
</dbReference>
<evidence type="ECO:0000313" key="8">
    <source>
        <dbReference type="EMBL" id="GAA2806974.1"/>
    </source>
</evidence>
<dbReference type="InterPro" id="IPR013148">
    <property type="entry name" value="Glyco_hydro_32_N"/>
</dbReference>
<feature type="domain" description="Glycosyl hydrolase family 32 C-terminal" evidence="7">
    <location>
        <begin position="358"/>
        <end position="495"/>
    </location>
</feature>
<dbReference type="RefSeq" id="WP_344683246.1">
    <property type="nucleotide sequence ID" value="NZ_BAAAUX010000019.1"/>
</dbReference>
<dbReference type="InterPro" id="IPR018053">
    <property type="entry name" value="Glyco_hydro_32_AS"/>
</dbReference>
<dbReference type="SUPFAM" id="SSF75005">
    <property type="entry name" value="Arabinanase/levansucrase/invertase"/>
    <property type="match status" value="1"/>
</dbReference>
<accession>A0ABN3VHZ3</accession>
<keyword evidence="2 4" id="KW-0378">Hydrolase</keyword>
<dbReference type="Pfam" id="PF08244">
    <property type="entry name" value="Glyco_hydro_32C"/>
    <property type="match status" value="1"/>
</dbReference>
<dbReference type="PROSITE" id="PS51318">
    <property type="entry name" value="TAT"/>
    <property type="match status" value="1"/>
</dbReference>